<protein>
    <submittedName>
        <fullName evidence="2">Uncharacterized protein</fullName>
    </submittedName>
</protein>
<organism evidence="2 3">
    <name type="scientific">Kingdonia uniflora</name>
    <dbReference type="NCBI Taxonomy" id="39325"/>
    <lineage>
        <taxon>Eukaryota</taxon>
        <taxon>Viridiplantae</taxon>
        <taxon>Streptophyta</taxon>
        <taxon>Embryophyta</taxon>
        <taxon>Tracheophyta</taxon>
        <taxon>Spermatophyta</taxon>
        <taxon>Magnoliopsida</taxon>
        <taxon>Ranunculales</taxon>
        <taxon>Circaeasteraceae</taxon>
        <taxon>Kingdonia</taxon>
    </lineage>
</organism>
<dbReference type="AlphaFoldDB" id="A0A7J7MHL4"/>
<evidence type="ECO:0000313" key="2">
    <source>
        <dbReference type="EMBL" id="KAF6154280.1"/>
    </source>
</evidence>
<evidence type="ECO:0000313" key="3">
    <source>
        <dbReference type="Proteomes" id="UP000541444"/>
    </source>
</evidence>
<feature type="region of interest" description="Disordered" evidence="1">
    <location>
        <begin position="63"/>
        <end position="96"/>
    </location>
</feature>
<dbReference type="Proteomes" id="UP000541444">
    <property type="component" value="Unassembled WGS sequence"/>
</dbReference>
<name>A0A7J7MHL4_9MAGN</name>
<keyword evidence="3" id="KW-1185">Reference proteome</keyword>
<reference evidence="2 3" key="1">
    <citation type="journal article" date="2020" name="IScience">
        <title>Genome Sequencing of the Endangered Kingdonia uniflora (Circaeasteraceae, Ranunculales) Reveals Potential Mechanisms of Evolutionary Specialization.</title>
        <authorList>
            <person name="Sun Y."/>
            <person name="Deng T."/>
            <person name="Zhang A."/>
            <person name="Moore M.J."/>
            <person name="Landis J.B."/>
            <person name="Lin N."/>
            <person name="Zhang H."/>
            <person name="Zhang X."/>
            <person name="Huang J."/>
            <person name="Zhang X."/>
            <person name="Sun H."/>
            <person name="Wang H."/>
        </authorList>
    </citation>
    <scope>NUCLEOTIDE SEQUENCE [LARGE SCALE GENOMIC DNA]</scope>
    <source>
        <strain evidence="2">TB1705</strain>
        <tissue evidence="2">Leaf</tissue>
    </source>
</reference>
<accession>A0A7J7MHL4</accession>
<evidence type="ECO:0000256" key="1">
    <source>
        <dbReference type="SAM" id="MobiDB-lite"/>
    </source>
</evidence>
<sequence>MTTSSAHARKALSKIVANCLQKELSESSSKRDILAIAARDSVVVKAMDDDSSLIKPLILAPSLEKDELPPPSPRRHPSQEFSYPDLPPPTQQCSYA</sequence>
<comment type="caution">
    <text evidence="2">The sequence shown here is derived from an EMBL/GenBank/DDBJ whole genome shotgun (WGS) entry which is preliminary data.</text>
</comment>
<dbReference type="EMBL" id="JACGCM010001501">
    <property type="protein sequence ID" value="KAF6154280.1"/>
    <property type="molecule type" value="Genomic_DNA"/>
</dbReference>
<proteinExistence type="predicted"/>
<gene>
    <name evidence="2" type="ORF">GIB67_026736</name>
</gene>